<gene>
    <name evidence="5" type="ORF">BV898_20149</name>
</gene>
<dbReference type="AlphaFoldDB" id="A0A1W0WV45"/>
<evidence type="ECO:0000256" key="3">
    <source>
        <dbReference type="ARBA" id="ARBA00022801"/>
    </source>
</evidence>
<accession>A0A1W0WV45</accession>
<name>A0A1W0WV45_HYPEX</name>
<evidence type="ECO:0000313" key="6">
    <source>
        <dbReference type="Proteomes" id="UP000192578"/>
    </source>
</evidence>
<protein>
    <submittedName>
        <fullName evidence="5">Pyroglutamyl-peptidase 1</fullName>
    </submittedName>
</protein>
<evidence type="ECO:0000256" key="4">
    <source>
        <dbReference type="ARBA" id="ARBA00022807"/>
    </source>
</evidence>
<dbReference type="EMBL" id="MTYJ01000043">
    <property type="protein sequence ID" value="OQV19072.1"/>
    <property type="molecule type" value="Genomic_DNA"/>
</dbReference>
<dbReference type="Proteomes" id="UP000192578">
    <property type="component" value="Unassembled WGS sequence"/>
</dbReference>
<keyword evidence="4" id="KW-0788">Thiol protease</keyword>
<sequence>YHRPDVDACVPLRGYCVANDGENCITTGVNLDGLHTWFEGAATDRSPEQSQHGATLQCQMSEDAGRFLCEFIYYTSLRINEKATLFIHVPPLDKPFGAAEIADAIKTVILRVCEQNNFTATTEEAAAKNFHITGVPHLDVSPKPAQTTNDESFHIADVQHMMLDEMQNALQ</sequence>
<reference evidence="6" key="1">
    <citation type="submission" date="2017-01" db="EMBL/GenBank/DDBJ databases">
        <title>Comparative genomics of anhydrobiosis in the tardigrade Hypsibius dujardini.</title>
        <authorList>
            <person name="Yoshida Y."/>
            <person name="Koutsovoulos G."/>
            <person name="Laetsch D."/>
            <person name="Stevens L."/>
            <person name="Kumar S."/>
            <person name="Horikawa D."/>
            <person name="Ishino K."/>
            <person name="Komine S."/>
            <person name="Tomita M."/>
            <person name="Blaxter M."/>
            <person name="Arakawa K."/>
        </authorList>
    </citation>
    <scope>NUCLEOTIDE SEQUENCE [LARGE SCALE GENOMIC DNA]</scope>
    <source>
        <strain evidence="6">Z151</strain>
    </source>
</reference>
<dbReference type="SUPFAM" id="SSF53182">
    <property type="entry name" value="Pyrrolidone carboxyl peptidase (pyroglutamate aminopeptidase)"/>
    <property type="match status" value="1"/>
</dbReference>
<organism evidence="5 6">
    <name type="scientific">Hypsibius exemplaris</name>
    <name type="common">Freshwater tardigrade</name>
    <dbReference type="NCBI Taxonomy" id="2072580"/>
    <lineage>
        <taxon>Eukaryota</taxon>
        <taxon>Metazoa</taxon>
        <taxon>Ecdysozoa</taxon>
        <taxon>Tardigrada</taxon>
        <taxon>Eutardigrada</taxon>
        <taxon>Parachela</taxon>
        <taxon>Hypsibioidea</taxon>
        <taxon>Hypsibiidae</taxon>
        <taxon>Hypsibius</taxon>
    </lineage>
</organism>
<keyword evidence="3" id="KW-0378">Hydrolase</keyword>
<evidence type="ECO:0000256" key="1">
    <source>
        <dbReference type="ARBA" id="ARBA00006641"/>
    </source>
</evidence>
<dbReference type="InterPro" id="IPR016125">
    <property type="entry name" value="Peptidase_C15-like"/>
</dbReference>
<dbReference type="PANTHER" id="PTHR23402:SF1">
    <property type="entry name" value="PYROGLUTAMYL-PEPTIDASE I"/>
    <property type="match status" value="1"/>
</dbReference>
<keyword evidence="2" id="KW-0645">Protease</keyword>
<proteinExistence type="inferred from homology"/>
<evidence type="ECO:0000313" key="5">
    <source>
        <dbReference type="EMBL" id="OQV19072.1"/>
    </source>
</evidence>
<keyword evidence="6" id="KW-1185">Reference proteome</keyword>
<evidence type="ECO:0000256" key="2">
    <source>
        <dbReference type="ARBA" id="ARBA00022670"/>
    </source>
</evidence>
<dbReference type="InterPro" id="IPR036440">
    <property type="entry name" value="Peptidase_C15-like_sf"/>
</dbReference>
<dbReference type="GO" id="GO:0008234">
    <property type="term" value="F:cysteine-type peptidase activity"/>
    <property type="evidence" value="ECO:0007669"/>
    <property type="project" value="UniProtKB-KW"/>
</dbReference>
<dbReference type="OrthoDB" id="407146at2759"/>
<dbReference type="PANTHER" id="PTHR23402">
    <property type="entry name" value="PROTEASE FAMILY C15 PYROGLUTAMYL-PEPTIDASE I-RELATED"/>
    <property type="match status" value="1"/>
</dbReference>
<feature type="non-terminal residue" evidence="5">
    <location>
        <position position="1"/>
    </location>
</feature>
<comment type="caution">
    <text evidence="5">The sequence shown here is derived from an EMBL/GenBank/DDBJ whole genome shotgun (WGS) entry which is preliminary data.</text>
</comment>
<dbReference type="GO" id="GO:0006508">
    <property type="term" value="P:proteolysis"/>
    <property type="evidence" value="ECO:0007669"/>
    <property type="project" value="UniProtKB-KW"/>
</dbReference>
<comment type="similarity">
    <text evidence="1">Belongs to the peptidase C15 family.</text>
</comment>
<dbReference type="Gene3D" id="3.40.630.20">
    <property type="entry name" value="Peptidase C15, pyroglutamyl peptidase I-like"/>
    <property type="match status" value="1"/>
</dbReference>